<feature type="transmembrane region" description="Helical" evidence="10">
    <location>
        <begin position="885"/>
        <end position="903"/>
    </location>
</feature>
<keyword evidence="4 10" id="KW-0812">Transmembrane</keyword>
<feature type="transmembrane region" description="Helical" evidence="10">
    <location>
        <begin position="747"/>
        <end position="769"/>
    </location>
</feature>
<keyword evidence="5 10" id="KW-0378">Hydrolase</keyword>
<comment type="similarity">
    <text evidence="2 10">Belongs to the GPI inositol-deacylase family.</text>
</comment>
<dbReference type="GO" id="GO:0015031">
    <property type="term" value="P:protein transport"/>
    <property type="evidence" value="ECO:0007669"/>
    <property type="project" value="UniProtKB-KW"/>
</dbReference>
<proteinExistence type="inferred from homology"/>
<dbReference type="InterPro" id="IPR029058">
    <property type="entry name" value="AB_hydrolase_fold"/>
</dbReference>
<feature type="transmembrane region" description="Helical" evidence="10">
    <location>
        <begin position="957"/>
        <end position="974"/>
    </location>
</feature>
<keyword evidence="15" id="KW-1185">Reference proteome</keyword>
<feature type="compositionally biased region" description="Basic and acidic residues" evidence="11">
    <location>
        <begin position="996"/>
        <end position="1007"/>
    </location>
</feature>
<evidence type="ECO:0000259" key="13">
    <source>
        <dbReference type="Pfam" id="PF25140"/>
    </source>
</evidence>
<sequence length="1007" mass="114234">MPNNSPHIDSFDQSHTKYASKYSIYLYREQDRDKLPPEGTGDDVASMELEGVPVLFIPGNAGNHRQVRSIAAKASELYDERTSNEDSVKLDFFTVDFNEDFTAFHGRTILDQAEYANEAVKFILDLYSTRSKPPKSVIIIGHSMGGIVARIMLTLPDYLPNSVENILTLSSPHSTSPLTFDGDLSTIYSAVDKFWYCGFTNCSSSTKLQQLSNVAHDRLRNVALISITGGALDSTLPADYTTLGYLVPKTNGFTSFTTGIPRVWTPIDHLAVVWCDQLRTMVASAVRRLVSLPGEATTLRDRMRVFERYFLTGFEDYAVEDRQLETHLKEDIFGTEETGKTMNKLEEGVIYTDKQLAAINVLSLDKEKDYQFTLISSEPLQSLQEHSKENQRAVGLYNEEGQNWITDVSSLQATIPNFSKDVSDISDSSFGGDKSPMYSLVLNSTTLKQYSNIVITTSRDEQATIYCQLSSKPTNYTLSTDGGLFSWIKFFTIGQSITLPSTRPIPTNLKIPQAWSSLYVYTLKFTSEGKDRDQGQGQSQLTGEYFDTFIRQWTEDPFESKWYTHWGKDGNGKSLQLTMHGIAPYVPYKIQSDYGLNLQIWSGNGESKPLGINISIDIVASLKLLILRYRITIVGMNVAIICLVLSLQFIQFGYSGKFPSFNEMLFYFNSEYLLVVIASLIILNYVINLPIVNKLLHYFDPVVITDYNKFVNNEIASGFKSNELYLGLSQGFTIIGVLLYLCCNFVIWLTYIVVMVAGTILNYIVVELYPNRFKIRSKRVVVKFGLNKLQVYFMGCVVLLTPWYLPYQIVYLICCVYQAVNVLRSWKVTKQTEEGNEEERQEGETVFNFQVSWLILMLWILPINVPILIVFIHNLQVNWTTPFSSHHNLLSILPILLMTYYNSNLRERRNSRRRKSYNGGGDNGLPQLSGNTIKLVSLMLGYIVYYSLVYGSRHTFYLHHLFNLLCCLVLIVFYSNEASTSGEEEEEEGEGGISGRVKEKELELKLS</sequence>
<evidence type="ECO:0000256" key="1">
    <source>
        <dbReference type="ARBA" id="ARBA00004477"/>
    </source>
</evidence>
<evidence type="ECO:0000256" key="10">
    <source>
        <dbReference type="RuleBase" id="RU365011"/>
    </source>
</evidence>
<feature type="domain" description="GPI inositol-deacylase PGAP1-like alpha/beta" evidence="12">
    <location>
        <begin position="48"/>
        <end position="286"/>
    </location>
</feature>
<feature type="region of interest" description="Disordered" evidence="11">
    <location>
        <begin position="980"/>
        <end position="1007"/>
    </location>
</feature>
<keyword evidence="9 10" id="KW-0472">Membrane</keyword>
<keyword evidence="6 10" id="KW-0256">Endoplasmic reticulum</keyword>
<feature type="transmembrane region" description="Helical" evidence="10">
    <location>
        <begin position="724"/>
        <end position="741"/>
    </location>
</feature>
<dbReference type="Gene3D" id="3.40.50.1820">
    <property type="entry name" value="alpha/beta hydrolase"/>
    <property type="match status" value="1"/>
</dbReference>
<dbReference type="InterPro" id="IPR012908">
    <property type="entry name" value="PGAP1-ab_dom-like"/>
</dbReference>
<dbReference type="GeneID" id="93649573"/>
<evidence type="ECO:0000256" key="6">
    <source>
        <dbReference type="ARBA" id="ARBA00022824"/>
    </source>
</evidence>
<gene>
    <name evidence="14" type="ORF">I9W82_000944</name>
</gene>
<dbReference type="EC" id="3.1.-.-" evidence="10"/>
<dbReference type="GO" id="GO:0006505">
    <property type="term" value="P:GPI anchor metabolic process"/>
    <property type="evidence" value="ECO:0007669"/>
    <property type="project" value="TreeGrafter"/>
</dbReference>
<comment type="subcellular location">
    <subcellularLocation>
        <location evidence="1">Endoplasmic reticulum membrane</location>
        <topology evidence="1">Multi-pass membrane protein</topology>
    </subcellularLocation>
</comment>
<dbReference type="GO" id="GO:0050185">
    <property type="term" value="F:phosphatidylinositol deacylase activity"/>
    <property type="evidence" value="ECO:0007669"/>
    <property type="project" value="TreeGrafter"/>
</dbReference>
<dbReference type="Pfam" id="PF25140">
    <property type="entry name" value="PGAP1_TMD"/>
    <property type="match status" value="1"/>
</dbReference>
<evidence type="ECO:0000256" key="4">
    <source>
        <dbReference type="ARBA" id="ARBA00022692"/>
    </source>
</evidence>
<comment type="function">
    <text evidence="10">Involved in inositol deacylation of GPI-anchored proteins which plays important roles in the quality control and ER-associated degradation of GPI-anchored proteins.</text>
</comment>
<evidence type="ECO:0000256" key="2">
    <source>
        <dbReference type="ARBA" id="ARBA00006931"/>
    </source>
</evidence>
<dbReference type="SUPFAM" id="SSF53474">
    <property type="entry name" value="alpha/beta-Hydrolases"/>
    <property type="match status" value="1"/>
</dbReference>
<accession>A0A8H8DEN8</accession>
<evidence type="ECO:0000259" key="12">
    <source>
        <dbReference type="Pfam" id="PF07819"/>
    </source>
</evidence>
<keyword evidence="7 10" id="KW-0653">Protein transport</keyword>
<keyword evidence="3 10" id="KW-0813">Transport</keyword>
<dbReference type="InterPro" id="IPR039529">
    <property type="entry name" value="PGAP1/BST1"/>
</dbReference>
<dbReference type="GO" id="GO:0005789">
    <property type="term" value="C:endoplasmic reticulum membrane"/>
    <property type="evidence" value="ECO:0007669"/>
    <property type="project" value="UniProtKB-SubCell"/>
</dbReference>
<dbReference type="Pfam" id="PF07819">
    <property type="entry name" value="PGAP1"/>
    <property type="match status" value="1"/>
</dbReference>
<evidence type="ECO:0000256" key="3">
    <source>
        <dbReference type="ARBA" id="ARBA00022448"/>
    </source>
</evidence>
<keyword evidence="8 10" id="KW-1133">Transmembrane helix</keyword>
<evidence type="ECO:0000313" key="14">
    <source>
        <dbReference type="EMBL" id="KAG5421851.1"/>
    </source>
</evidence>
<dbReference type="AlphaFoldDB" id="A0A8H8DEN8"/>
<feature type="transmembrane region" description="Helical" evidence="10">
    <location>
        <begin position="847"/>
        <end position="873"/>
    </location>
</feature>
<dbReference type="OrthoDB" id="348976at2759"/>
<evidence type="ECO:0000256" key="8">
    <source>
        <dbReference type="ARBA" id="ARBA00022989"/>
    </source>
</evidence>
<feature type="transmembrane region" description="Helical" evidence="10">
    <location>
        <begin position="781"/>
        <end position="803"/>
    </location>
</feature>
<feature type="transmembrane region" description="Helical" evidence="10">
    <location>
        <begin position="631"/>
        <end position="654"/>
    </location>
</feature>
<comment type="caution">
    <text evidence="14">The sequence shown here is derived from an EMBL/GenBank/DDBJ whole genome shotgun (WGS) entry which is preliminary data.</text>
</comment>
<evidence type="ECO:0000256" key="11">
    <source>
        <dbReference type="SAM" id="MobiDB-lite"/>
    </source>
</evidence>
<dbReference type="GO" id="GO:0006888">
    <property type="term" value="P:endoplasmic reticulum to Golgi vesicle-mediated transport"/>
    <property type="evidence" value="ECO:0007669"/>
    <property type="project" value="TreeGrafter"/>
</dbReference>
<evidence type="ECO:0000256" key="7">
    <source>
        <dbReference type="ARBA" id="ARBA00022927"/>
    </source>
</evidence>
<evidence type="ECO:0000313" key="15">
    <source>
        <dbReference type="Proteomes" id="UP000669133"/>
    </source>
</evidence>
<feature type="domain" description="GPI inositol-deacylase transmembrane" evidence="13">
    <location>
        <begin position="638"/>
        <end position="972"/>
    </location>
</feature>
<organism evidence="14 15">
    <name type="scientific">Candida metapsilosis</name>
    <dbReference type="NCBI Taxonomy" id="273372"/>
    <lineage>
        <taxon>Eukaryota</taxon>
        <taxon>Fungi</taxon>
        <taxon>Dikarya</taxon>
        <taxon>Ascomycota</taxon>
        <taxon>Saccharomycotina</taxon>
        <taxon>Pichiomycetes</taxon>
        <taxon>Debaryomycetaceae</taxon>
        <taxon>Candida/Lodderomyces clade</taxon>
        <taxon>Candida</taxon>
    </lineage>
</organism>
<feature type="transmembrane region" description="Helical" evidence="10">
    <location>
        <begin position="666"/>
        <end position="687"/>
    </location>
</feature>
<name>A0A8H8DEN8_9ASCO</name>
<dbReference type="RefSeq" id="XP_067550967.1">
    <property type="nucleotide sequence ID" value="XM_067695362.1"/>
</dbReference>
<protein>
    <recommendedName>
        <fullName evidence="10">GPI inositol-deacylase</fullName>
        <ecNumber evidence="10">3.1.-.-</ecNumber>
    </recommendedName>
</protein>
<evidence type="ECO:0000256" key="5">
    <source>
        <dbReference type="ARBA" id="ARBA00022801"/>
    </source>
</evidence>
<dbReference type="PANTHER" id="PTHR15495:SF7">
    <property type="entry name" value="GPI INOSITOL-DEACYLASE"/>
    <property type="match status" value="1"/>
</dbReference>
<reference evidence="14 15" key="1">
    <citation type="submission" date="2020-12" db="EMBL/GenBank/DDBJ databases">
        <title>Effect of drift, selection, and recombination on the evolution of hybrid genomes in Candida yeast pathogens.</title>
        <authorList>
            <person name="Mixao V."/>
            <person name="Ksiezopolska E."/>
            <person name="Saus E."/>
            <person name="Boekhout T."/>
            <person name="Gacser A."/>
            <person name="Gabaldon T."/>
        </authorList>
    </citation>
    <scope>NUCLEOTIDE SEQUENCE [LARGE SCALE GENOMIC DNA]</scope>
    <source>
        <strain evidence="14 15">BP57</strain>
    </source>
</reference>
<evidence type="ECO:0000256" key="9">
    <source>
        <dbReference type="ARBA" id="ARBA00023136"/>
    </source>
</evidence>
<dbReference type="EMBL" id="JAEOAQ010000001">
    <property type="protein sequence ID" value="KAG5421851.1"/>
    <property type="molecule type" value="Genomic_DNA"/>
</dbReference>
<dbReference type="InterPro" id="IPR056824">
    <property type="entry name" value="PGAP1_TMD"/>
</dbReference>
<dbReference type="Proteomes" id="UP000669133">
    <property type="component" value="Unassembled WGS sequence"/>
</dbReference>
<dbReference type="PANTHER" id="PTHR15495">
    <property type="entry name" value="NEGATIVE REGULATOR OF VESICLE FORMATION-RELATED"/>
    <property type="match status" value="1"/>
</dbReference>